<evidence type="ECO:0000259" key="6">
    <source>
        <dbReference type="PROSITE" id="PS50072"/>
    </source>
</evidence>
<evidence type="ECO:0000256" key="2">
    <source>
        <dbReference type="ARBA" id="ARBA00007365"/>
    </source>
</evidence>
<comment type="caution">
    <text evidence="7">The sequence shown here is derived from an EMBL/GenBank/DDBJ whole genome shotgun (WGS) entry which is preliminary data.</text>
</comment>
<dbReference type="EC" id="5.2.1.8" evidence="5"/>
<evidence type="ECO:0000313" key="8">
    <source>
        <dbReference type="Proteomes" id="UP000541425"/>
    </source>
</evidence>
<feature type="domain" description="PPIase cyclophilin-type" evidence="6">
    <location>
        <begin position="27"/>
        <end position="232"/>
    </location>
</feature>
<feature type="signal peptide" evidence="5">
    <location>
        <begin position="1"/>
        <end position="17"/>
    </location>
</feature>
<organism evidence="7 8">
    <name type="scientific">Alloprevotella rava</name>
    <dbReference type="NCBI Taxonomy" id="671218"/>
    <lineage>
        <taxon>Bacteria</taxon>
        <taxon>Pseudomonadati</taxon>
        <taxon>Bacteroidota</taxon>
        <taxon>Bacteroidia</taxon>
        <taxon>Bacteroidales</taxon>
        <taxon>Prevotellaceae</taxon>
        <taxon>Alloprevotella</taxon>
    </lineage>
</organism>
<dbReference type="Proteomes" id="UP000541425">
    <property type="component" value="Unassembled WGS sequence"/>
</dbReference>
<dbReference type="PIRSF" id="PIRSF001467">
    <property type="entry name" value="Peptidylpro_ismrse"/>
    <property type="match status" value="1"/>
</dbReference>
<dbReference type="InterPro" id="IPR044666">
    <property type="entry name" value="Cyclophilin_A-like"/>
</dbReference>
<dbReference type="CDD" id="cd00317">
    <property type="entry name" value="cyclophilin"/>
    <property type="match status" value="1"/>
</dbReference>
<sequence>MQRILFFLLLLPLFSFASDKRVKVRFETTAGPFTVVLFNDTPLHCDNFLKLVNEGYYNGTKFHRVIANFMVQGGDPQTRNEAEATQEIGEGGPDYTLPAEIFSTADAGHPKRPLHYHVRGALAMAREGDEVNPERRSAGSQFYIVWGTTFTPENLMKRWQRVQQAVGDSVALPDSVRDLYYFTGGTPHLDGQYTVFGEIFSGLPVIEDIQAVPTNSENNRPLDDIMIIRAYIKD</sequence>
<dbReference type="Gene3D" id="2.40.100.10">
    <property type="entry name" value="Cyclophilin-like"/>
    <property type="match status" value="1"/>
</dbReference>
<dbReference type="SUPFAM" id="SSF50891">
    <property type="entry name" value="Cyclophilin-like"/>
    <property type="match status" value="1"/>
</dbReference>
<dbReference type="GO" id="GO:0006457">
    <property type="term" value="P:protein folding"/>
    <property type="evidence" value="ECO:0007669"/>
    <property type="project" value="InterPro"/>
</dbReference>
<name>A0A7W5UIR3_9BACT</name>
<dbReference type="PANTHER" id="PTHR45625:SF4">
    <property type="entry name" value="PEPTIDYLPROLYL ISOMERASE DOMAIN AND WD REPEAT-CONTAINING PROTEIN 1"/>
    <property type="match status" value="1"/>
</dbReference>
<dbReference type="AlphaFoldDB" id="A0A7W5UIR3"/>
<dbReference type="InterPro" id="IPR024936">
    <property type="entry name" value="Cyclophilin-type_PPIase"/>
</dbReference>
<evidence type="ECO:0000256" key="5">
    <source>
        <dbReference type="RuleBase" id="RU363019"/>
    </source>
</evidence>
<proteinExistence type="inferred from homology"/>
<comment type="function">
    <text evidence="1 5">PPIases accelerate the folding of proteins. It catalyzes the cis-trans isomerization of proline imidic peptide bonds in oligopeptides.</text>
</comment>
<dbReference type="PANTHER" id="PTHR45625">
    <property type="entry name" value="PEPTIDYL-PROLYL CIS-TRANS ISOMERASE-RELATED"/>
    <property type="match status" value="1"/>
</dbReference>
<comment type="catalytic activity">
    <reaction evidence="5">
        <text>[protein]-peptidylproline (omega=180) = [protein]-peptidylproline (omega=0)</text>
        <dbReference type="Rhea" id="RHEA:16237"/>
        <dbReference type="Rhea" id="RHEA-COMP:10747"/>
        <dbReference type="Rhea" id="RHEA-COMP:10748"/>
        <dbReference type="ChEBI" id="CHEBI:83833"/>
        <dbReference type="ChEBI" id="CHEBI:83834"/>
        <dbReference type="EC" id="5.2.1.8"/>
    </reaction>
</comment>
<dbReference type="InterPro" id="IPR020892">
    <property type="entry name" value="Cyclophilin-type_PPIase_CS"/>
</dbReference>
<evidence type="ECO:0000313" key="7">
    <source>
        <dbReference type="EMBL" id="MBB3703291.1"/>
    </source>
</evidence>
<keyword evidence="5" id="KW-0732">Signal</keyword>
<keyword evidence="3 5" id="KW-0697">Rotamase</keyword>
<dbReference type="RefSeq" id="WP_183697541.1">
    <property type="nucleotide sequence ID" value="NZ_JACICA010000010.1"/>
</dbReference>
<reference evidence="7 8" key="1">
    <citation type="submission" date="2020-08" db="EMBL/GenBank/DDBJ databases">
        <title>Genomic Encyclopedia of Type Strains, Phase IV (KMG-IV): sequencing the most valuable type-strain genomes for metagenomic binning, comparative biology and taxonomic classification.</title>
        <authorList>
            <person name="Goeker M."/>
        </authorList>
    </citation>
    <scope>NUCLEOTIDE SEQUENCE [LARGE SCALE GENOMIC DNA]</scope>
    <source>
        <strain evidence="7 8">DSM 22548</strain>
    </source>
</reference>
<accession>A0A7W5UIR3</accession>
<evidence type="ECO:0000256" key="4">
    <source>
        <dbReference type="ARBA" id="ARBA00023235"/>
    </source>
</evidence>
<gene>
    <name evidence="7" type="ORF">FHS60_001773</name>
</gene>
<keyword evidence="4 5" id="KW-0413">Isomerase</keyword>
<dbReference type="EMBL" id="JACICA010000010">
    <property type="protein sequence ID" value="MBB3703291.1"/>
    <property type="molecule type" value="Genomic_DNA"/>
</dbReference>
<protein>
    <recommendedName>
        <fullName evidence="5">Peptidyl-prolyl cis-trans isomerase</fullName>
        <shortName evidence="5">PPIase</shortName>
        <ecNumber evidence="5">5.2.1.8</ecNumber>
    </recommendedName>
</protein>
<evidence type="ECO:0000256" key="3">
    <source>
        <dbReference type="ARBA" id="ARBA00023110"/>
    </source>
</evidence>
<dbReference type="PRINTS" id="PR00153">
    <property type="entry name" value="CSAPPISMRASE"/>
</dbReference>
<dbReference type="GO" id="GO:0003755">
    <property type="term" value="F:peptidyl-prolyl cis-trans isomerase activity"/>
    <property type="evidence" value="ECO:0007669"/>
    <property type="project" value="UniProtKB-UniRule"/>
</dbReference>
<comment type="similarity">
    <text evidence="2 5">Belongs to the cyclophilin-type PPIase family.</text>
</comment>
<feature type="chain" id="PRO_5031602048" description="Peptidyl-prolyl cis-trans isomerase" evidence="5">
    <location>
        <begin position="18"/>
        <end position="234"/>
    </location>
</feature>
<dbReference type="InterPro" id="IPR029000">
    <property type="entry name" value="Cyclophilin-like_dom_sf"/>
</dbReference>
<dbReference type="PROSITE" id="PS50072">
    <property type="entry name" value="CSA_PPIASE_2"/>
    <property type="match status" value="1"/>
</dbReference>
<dbReference type="PROSITE" id="PS00170">
    <property type="entry name" value="CSA_PPIASE_1"/>
    <property type="match status" value="1"/>
</dbReference>
<evidence type="ECO:0000256" key="1">
    <source>
        <dbReference type="ARBA" id="ARBA00002388"/>
    </source>
</evidence>
<dbReference type="Pfam" id="PF00160">
    <property type="entry name" value="Pro_isomerase"/>
    <property type="match status" value="1"/>
</dbReference>
<dbReference type="InterPro" id="IPR002130">
    <property type="entry name" value="Cyclophilin-type_PPIase_dom"/>
</dbReference>